<name>A0ABN3VJI7_9PSEU</name>
<evidence type="ECO:0000313" key="2">
    <source>
        <dbReference type="Proteomes" id="UP001500979"/>
    </source>
</evidence>
<dbReference type="EMBL" id="BAAAUX010000019">
    <property type="protein sequence ID" value="GAA2807095.1"/>
    <property type="molecule type" value="Genomic_DNA"/>
</dbReference>
<dbReference type="RefSeq" id="WP_425565148.1">
    <property type="nucleotide sequence ID" value="NZ_BAAAUX010000019.1"/>
</dbReference>
<comment type="caution">
    <text evidence="1">The sequence shown here is derived from an EMBL/GenBank/DDBJ whole genome shotgun (WGS) entry which is preliminary data.</text>
</comment>
<reference evidence="1 2" key="1">
    <citation type="journal article" date="2019" name="Int. J. Syst. Evol. Microbiol.">
        <title>The Global Catalogue of Microorganisms (GCM) 10K type strain sequencing project: providing services to taxonomists for standard genome sequencing and annotation.</title>
        <authorList>
            <consortium name="The Broad Institute Genomics Platform"/>
            <consortium name="The Broad Institute Genome Sequencing Center for Infectious Disease"/>
            <person name="Wu L."/>
            <person name="Ma J."/>
        </authorList>
    </citation>
    <scope>NUCLEOTIDE SEQUENCE [LARGE SCALE GENOMIC DNA]</scope>
    <source>
        <strain evidence="1 2">JCM 9383</strain>
    </source>
</reference>
<proteinExistence type="predicted"/>
<sequence length="129" mass="13800">MRWLGKPQRWGRPGSFAEREDHIRFSGTGDHQGEVGTVSRVLSELDDPELNNRELAALRAVAAGRVEMTCSSEPDLYVDGLLFSDQATARRLVHRGFLTGAVAGVPGARVPAVLTGDGVACVESADPNT</sequence>
<accession>A0ABN3VJI7</accession>
<dbReference type="Proteomes" id="UP001500979">
    <property type="component" value="Unassembled WGS sequence"/>
</dbReference>
<gene>
    <name evidence="1" type="ORF">GCM10010470_47970</name>
</gene>
<evidence type="ECO:0000313" key="1">
    <source>
        <dbReference type="EMBL" id="GAA2807095.1"/>
    </source>
</evidence>
<keyword evidence="2" id="KW-1185">Reference proteome</keyword>
<organism evidence="1 2">
    <name type="scientific">Saccharopolyspora taberi</name>
    <dbReference type="NCBI Taxonomy" id="60895"/>
    <lineage>
        <taxon>Bacteria</taxon>
        <taxon>Bacillati</taxon>
        <taxon>Actinomycetota</taxon>
        <taxon>Actinomycetes</taxon>
        <taxon>Pseudonocardiales</taxon>
        <taxon>Pseudonocardiaceae</taxon>
        <taxon>Saccharopolyspora</taxon>
    </lineage>
</organism>
<protein>
    <submittedName>
        <fullName evidence="1">Uncharacterized protein</fullName>
    </submittedName>
</protein>